<dbReference type="RefSeq" id="WP_012831585.1">
    <property type="nucleotide sequence ID" value="NC_013440.1"/>
</dbReference>
<evidence type="ECO:0000256" key="6">
    <source>
        <dbReference type="SAM" id="MobiDB-lite"/>
    </source>
</evidence>
<proteinExistence type="predicted"/>
<protein>
    <submittedName>
        <fullName evidence="8">Coproporphyrinogen dehydrogenase</fullName>
        <ecNumber evidence="8">1.3.99.22</ecNumber>
    </submittedName>
</protein>
<evidence type="ECO:0000256" key="3">
    <source>
        <dbReference type="ARBA" id="ARBA00022723"/>
    </source>
</evidence>
<organism evidence="8 9">
    <name type="scientific">Haliangium ochraceum (strain DSM 14365 / JCM 11303 / SMP-2)</name>
    <dbReference type="NCBI Taxonomy" id="502025"/>
    <lineage>
        <taxon>Bacteria</taxon>
        <taxon>Pseudomonadati</taxon>
        <taxon>Myxococcota</taxon>
        <taxon>Polyangia</taxon>
        <taxon>Haliangiales</taxon>
        <taxon>Kofleriaceae</taxon>
        <taxon>Haliangium</taxon>
    </lineage>
</organism>
<accession>D0LQI4</accession>
<dbReference type="KEGG" id="hoh:Hoch_6524"/>
<name>D0LQI4_HALO1</name>
<dbReference type="PROSITE" id="PS51918">
    <property type="entry name" value="RADICAL_SAM"/>
    <property type="match status" value="1"/>
</dbReference>
<dbReference type="EC" id="1.3.99.22" evidence="8"/>
<dbReference type="InterPro" id="IPR007197">
    <property type="entry name" value="rSAM"/>
</dbReference>
<dbReference type="Gene3D" id="3.20.20.70">
    <property type="entry name" value="Aldolase class I"/>
    <property type="match status" value="1"/>
</dbReference>
<feature type="domain" description="Radical SAM core" evidence="7">
    <location>
        <begin position="36"/>
        <end position="272"/>
    </location>
</feature>
<dbReference type="SFLD" id="SFLDS00029">
    <property type="entry name" value="Radical_SAM"/>
    <property type="match status" value="1"/>
</dbReference>
<dbReference type="PANTHER" id="PTHR13932">
    <property type="entry name" value="COPROPORPHYRINIGEN III OXIDASE"/>
    <property type="match status" value="1"/>
</dbReference>
<dbReference type="Pfam" id="PF04055">
    <property type="entry name" value="Radical_SAM"/>
    <property type="match status" value="1"/>
</dbReference>
<keyword evidence="9" id="KW-1185">Reference proteome</keyword>
<evidence type="ECO:0000313" key="9">
    <source>
        <dbReference type="Proteomes" id="UP000001880"/>
    </source>
</evidence>
<dbReference type="PANTHER" id="PTHR13932:SF5">
    <property type="entry name" value="RADICAL S-ADENOSYL METHIONINE DOMAIN-CONTAINING PROTEIN 1, MITOCHONDRIAL"/>
    <property type="match status" value="1"/>
</dbReference>
<keyword evidence="8" id="KW-0560">Oxidoreductase</keyword>
<dbReference type="SMART" id="SM00729">
    <property type="entry name" value="Elp3"/>
    <property type="match status" value="1"/>
</dbReference>
<evidence type="ECO:0000256" key="1">
    <source>
        <dbReference type="ARBA" id="ARBA00001966"/>
    </source>
</evidence>
<dbReference type="AlphaFoldDB" id="D0LQI4"/>
<dbReference type="HOGENOM" id="CLU_027579_2_2_7"/>
<dbReference type="OrthoDB" id="9808022at2"/>
<dbReference type="SFLD" id="SFLDG01065">
    <property type="entry name" value="anaerobic_coproporphyrinogen-I"/>
    <property type="match status" value="1"/>
</dbReference>
<dbReference type="GO" id="GO:0016491">
    <property type="term" value="F:oxidoreductase activity"/>
    <property type="evidence" value="ECO:0007669"/>
    <property type="project" value="UniProtKB-KW"/>
</dbReference>
<evidence type="ECO:0000256" key="4">
    <source>
        <dbReference type="ARBA" id="ARBA00023004"/>
    </source>
</evidence>
<dbReference type="CDD" id="cd01335">
    <property type="entry name" value="Radical_SAM"/>
    <property type="match status" value="1"/>
</dbReference>
<dbReference type="STRING" id="502025.Hoch_6524"/>
<dbReference type="GO" id="GO:0005737">
    <property type="term" value="C:cytoplasm"/>
    <property type="evidence" value="ECO:0007669"/>
    <property type="project" value="TreeGrafter"/>
</dbReference>
<evidence type="ECO:0000259" key="7">
    <source>
        <dbReference type="PROSITE" id="PS51918"/>
    </source>
</evidence>
<dbReference type="GO" id="GO:0046872">
    <property type="term" value="F:metal ion binding"/>
    <property type="evidence" value="ECO:0007669"/>
    <property type="project" value="UniProtKB-KW"/>
</dbReference>
<dbReference type="GO" id="GO:0051539">
    <property type="term" value="F:4 iron, 4 sulfur cluster binding"/>
    <property type="evidence" value="ECO:0007669"/>
    <property type="project" value="TreeGrafter"/>
</dbReference>
<dbReference type="eggNOG" id="COG0635">
    <property type="taxonomic scope" value="Bacteria"/>
</dbReference>
<dbReference type="Proteomes" id="UP000001880">
    <property type="component" value="Chromosome"/>
</dbReference>
<reference evidence="8 9" key="1">
    <citation type="journal article" date="2010" name="Stand. Genomic Sci.">
        <title>Complete genome sequence of Haliangium ochraceum type strain (SMP-2).</title>
        <authorList>
            <consortium name="US DOE Joint Genome Institute (JGI-PGF)"/>
            <person name="Ivanova N."/>
            <person name="Daum C."/>
            <person name="Lang E."/>
            <person name="Abt B."/>
            <person name="Kopitz M."/>
            <person name="Saunders E."/>
            <person name="Lapidus A."/>
            <person name="Lucas S."/>
            <person name="Glavina Del Rio T."/>
            <person name="Nolan M."/>
            <person name="Tice H."/>
            <person name="Copeland A."/>
            <person name="Cheng J.F."/>
            <person name="Chen F."/>
            <person name="Bruce D."/>
            <person name="Goodwin L."/>
            <person name="Pitluck S."/>
            <person name="Mavromatis K."/>
            <person name="Pati A."/>
            <person name="Mikhailova N."/>
            <person name="Chen A."/>
            <person name="Palaniappan K."/>
            <person name="Land M."/>
            <person name="Hauser L."/>
            <person name="Chang Y.J."/>
            <person name="Jeffries C.D."/>
            <person name="Detter J.C."/>
            <person name="Brettin T."/>
            <person name="Rohde M."/>
            <person name="Goker M."/>
            <person name="Bristow J."/>
            <person name="Markowitz V."/>
            <person name="Eisen J.A."/>
            <person name="Hugenholtz P."/>
            <person name="Kyrpides N.C."/>
            <person name="Klenk H.P."/>
        </authorList>
    </citation>
    <scope>NUCLEOTIDE SEQUENCE [LARGE SCALE GENOMIC DNA]</scope>
    <source>
        <strain evidence="9">DSM 14365 / CIP 107738 / JCM 11303 / AJ 13395 / SMP-2</strain>
    </source>
</reference>
<gene>
    <name evidence="8" type="ordered locus">Hoch_6524</name>
</gene>
<evidence type="ECO:0000256" key="2">
    <source>
        <dbReference type="ARBA" id="ARBA00022691"/>
    </source>
</evidence>
<dbReference type="InterPro" id="IPR013785">
    <property type="entry name" value="Aldolase_TIM"/>
</dbReference>
<keyword evidence="2" id="KW-0949">S-adenosyl-L-methionine</keyword>
<dbReference type="InterPro" id="IPR006638">
    <property type="entry name" value="Elp3/MiaA/NifB-like_rSAM"/>
</dbReference>
<dbReference type="InterPro" id="IPR058240">
    <property type="entry name" value="rSAM_sf"/>
</dbReference>
<comment type="cofactor">
    <cofactor evidence="1">
        <name>[4Fe-4S] cluster</name>
        <dbReference type="ChEBI" id="CHEBI:49883"/>
    </cofactor>
</comment>
<feature type="region of interest" description="Disordered" evidence="6">
    <location>
        <begin position="1"/>
        <end position="20"/>
    </location>
</feature>
<sequence length="431" mass="47839">MTRISVRPPKGTPTRRGFITNHPPYRRWRPDAVAGLFEPAPLNLYIHTPYCVQRCAYCHYKTAILGEHRRVEIDRYVAAVCREIELACERLHVGERPVVSLYFGGGTPTLLSSDNLSHLMECVRANFALQDAEITIESGPVTLTERKATLLRELGVNRFSLGIQSFSDDIVAQTGRVDTEEQALEAIALAKDMGAVVNIDLLSGLAGETEESWARSLEQALAVDVHTLSIYKMELYANTGYYDALRKDELVLPTDEQELGFIRTAIARLATAGYLPVNFFTFGKGGGFAPRNLRSKWRGGDTAAFGLSAFGSLGVHSYQNTNSMERYLERVESGELPAQRGYRLSSRDLMVRDVVLGMKLLYIERDAFREAHGFDLPALIPEAVSGLVSKGLLEISDERIALSDEGMVWGDFVGRTLGDALERMGERRAQA</sequence>
<dbReference type="SFLD" id="SFLDG01082">
    <property type="entry name" value="B12-binding_domain_containing"/>
    <property type="match status" value="1"/>
</dbReference>
<dbReference type="SUPFAM" id="SSF102114">
    <property type="entry name" value="Radical SAM enzymes"/>
    <property type="match status" value="1"/>
</dbReference>
<keyword evidence="3" id="KW-0479">Metal-binding</keyword>
<evidence type="ECO:0000313" key="8">
    <source>
        <dbReference type="EMBL" id="ACY18993.1"/>
    </source>
</evidence>
<keyword evidence="5" id="KW-0411">Iron-sulfur</keyword>
<keyword evidence="4" id="KW-0408">Iron</keyword>
<evidence type="ECO:0000256" key="5">
    <source>
        <dbReference type="ARBA" id="ARBA00023014"/>
    </source>
</evidence>
<dbReference type="EMBL" id="CP001804">
    <property type="protein sequence ID" value="ACY18993.1"/>
    <property type="molecule type" value="Genomic_DNA"/>
</dbReference>
<dbReference type="GO" id="GO:0006779">
    <property type="term" value="P:porphyrin-containing compound biosynthetic process"/>
    <property type="evidence" value="ECO:0007669"/>
    <property type="project" value="TreeGrafter"/>
</dbReference>
<dbReference type="InterPro" id="IPR034505">
    <property type="entry name" value="Coproporphyrinogen-III_oxidase"/>
</dbReference>